<organism evidence="1 2">
    <name type="scientific">Babesia bigemina</name>
    <dbReference type="NCBI Taxonomy" id="5866"/>
    <lineage>
        <taxon>Eukaryota</taxon>
        <taxon>Sar</taxon>
        <taxon>Alveolata</taxon>
        <taxon>Apicomplexa</taxon>
        <taxon>Aconoidasida</taxon>
        <taxon>Piroplasmida</taxon>
        <taxon>Babesiidae</taxon>
        <taxon>Babesia</taxon>
    </lineage>
</organism>
<dbReference type="GeneID" id="24565592"/>
<dbReference type="KEGG" id="bbig:BBBOND_0309540"/>
<dbReference type="VEuPathDB" id="PiroplasmaDB:BBBOND_0309540"/>
<reference evidence="2" key="1">
    <citation type="journal article" date="2014" name="Nucleic Acids Res.">
        <title>The evolutionary dynamics of variant antigen genes in Babesia reveal a history of genomic innovation underlying host-parasite interaction.</title>
        <authorList>
            <person name="Jackson A.P."/>
            <person name="Otto T.D."/>
            <person name="Darby A."/>
            <person name="Ramaprasad A."/>
            <person name="Xia D."/>
            <person name="Echaide I.E."/>
            <person name="Farber M."/>
            <person name="Gahlot S."/>
            <person name="Gamble J."/>
            <person name="Gupta D."/>
            <person name="Gupta Y."/>
            <person name="Jackson L."/>
            <person name="Malandrin L."/>
            <person name="Malas T.B."/>
            <person name="Moussa E."/>
            <person name="Nair M."/>
            <person name="Reid A.J."/>
            <person name="Sanders M."/>
            <person name="Sharma J."/>
            <person name="Tracey A."/>
            <person name="Quail M.A."/>
            <person name="Weir W."/>
            <person name="Wastling J.M."/>
            <person name="Hall N."/>
            <person name="Willadsen P."/>
            <person name="Lingelbach K."/>
            <person name="Shiels B."/>
            <person name="Tait A."/>
            <person name="Berriman M."/>
            <person name="Allred D.R."/>
            <person name="Pain A."/>
        </authorList>
    </citation>
    <scope>NUCLEOTIDE SEQUENCE [LARGE SCALE GENOMIC DNA]</scope>
    <source>
        <strain evidence="2">Bond</strain>
    </source>
</reference>
<dbReference type="OrthoDB" id="363857at2759"/>
<name>A0A061D8L3_BABBI</name>
<sequence>MRILRRVAPGRVRFPGSDVACVLSARAPGCVPAAIRSALGGRRALHTIESIRSRLATASAPLRVPERSNVRLVKDHAEFYSAVYSIPDRERVQSDDLVVSVFVSQQNTAALSVLDCVDRLAREYPGNKFLVIDADQVPRAAYDADLQQFPAALLSFGGDVYRRLVQETNGYPSGWQAVPQWELPSSGTVGQSSVECTLPEAFYTSVKREIESFGASFHGQAIATLKSRCGTHNYTHGIDTDNLNVKRVGWPTE</sequence>
<dbReference type="AlphaFoldDB" id="A0A061D8L3"/>
<dbReference type="OMA" id="DNDTIHM"/>
<gene>
    <name evidence="1" type="ORF">BBBOND_0309540</name>
</gene>
<evidence type="ECO:0000313" key="1">
    <source>
        <dbReference type="EMBL" id="CDR97051.1"/>
    </source>
</evidence>
<dbReference type="STRING" id="5866.A0A061D8L3"/>
<dbReference type="Gene3D" id="3.40.30.10">
    <property type="entry name" value="Glutaredoxin"/>
    <property type="match status" value="1"/>
</dbReference>
<protein>
    <submittedName>
        <fullName evidence="1">Uncharacterized protein</fullName>
    </submittedName>
</protein>
<dbReference type="SUPFAM" id="SSF52833">
    <property type="entry name" value="Thioredoxin-like"/>
    <property type="match status" value="1"/>
</dbReference>
<dbReference type="EMBL" id="LK391709">
    <property type="protein sequence ID" value="CDR97051.1"/>
    <property type="molecule type" value="Genomic_DNA"/>
</dbReference>
<evidence type="ECO:0000313" key="2">
    <source>
        <dbReference type="Proteomes" id="UP000033188"/>
    </source>
</evidence>
<dbReference type="Proteomes" id="UP000033188">
    <property type="component" value="Chromosome 3"/>
</dbReference>
<keyword evidence="2" id="KW-1185">Reference proteome</keyword>
<proteinExistence type="predicted"/>
<dbReference type="RefSeq" id="XP_012769237.1">
    <property type="nucleotide sequence ID" value="XM_012913783.1"/>
</dbReference>
<dbReference type="InterPro" id="IPR036249">
    <property type="entry name" value="Thioredoxin-like_sf"/>
</dbReference>
<accession>A0A061D8L3</accession>